<dbReference type="GO" id="GO:0003729">
    <property type="term" value="F:mRNA binding"/>
    <property type="evidence" value="ECO:0007669"/>
    <property type="project" value="TreeGrafter"/>
</dbReference>
<dbReference type="Pfam" id="PF16543">
    <property type="entry name" value="DFRP_C"/>
    <property type="match status" value="1"/>
</dbReference>
<dbReference type="GO" id="GO:0008270">
    <property type="term" value="F:zinc ion binding"/>
    <property type="evidence" value="ECO:0007669"/>
    <property type="project" value="UniProtKB-KW"/>
</dbReference>
<sequence>MAKKKGGGASNKNIKKVKDKIIADKTFGLKNKKKSKKVQRFVSQVKKSVNDRMSKKYGKSGGGDGMYLTYEAKQARKQKEQEAKMMADITTFAKKEKKAPEKKPLEDVPPEFIKAVLEQFYQKYAKDKVQRIPAIMKKYEGMYDKLESGLKKQYKDKAPNIQALYDKWKEEKKEELDILEQAASWDGLTDQQICIQIEKKRRKLDLSKCTPVTPETFKVWREQKLAEDKRIEDLKAAEEASKNKGKKAITGKALYQLDASIFQDDEEAMDEVVVPEDNPEFQEENAGNAEDGKGNGGEKKSADKVKGKGAEKAAAGAMVQDESLFLDDDDDLPSDCD</sequence>
<evidence type="ECO:0000313" key="6">
    <source>
        <dbReference type="EMBL" id="CAD9749001.1"/>
    </source>
</evidence>
<evidence type="ECO:0000256" key="2">
    <source>
        <dbReference type="ARBA" id="ARBA00022771"/>
    </source>
</evidence>
<organism evidence="6">
    <name type="scientific">Lotharella oceanica</name>
    <dbReference type="NCBI Taxonomy" id="641309"/>
    <lineage>
        <taxon>Eukaryota</taxon>
        <taxon>Sar</taxon>
        <taxon>Rhizaria</taxon>
        <taxon>Cercozoa</taxon>
        <taxon>Chlorarachniophyceae</taxon>
        <taxon>Lotharella</taxon>
    </lineage>
</organism>
<feature type="region of interest" description="Disordered" evidence="4">
    <location>
        <begin position="266"/>
        <end position="337"/>
    </location>
</feature>
<reference evidence="6" key="1">
    <citation type="submission" date="2021-01" db="EMBL/GenBank/DDBJ databases">
        <authorList>
            <person name="Corre E."/>
            <person name="Pelletier E."/>
            <person name="Niang G."/>
            <person name="Scheremetjew M."/>
            <person name="Finn R."/>
            <person name="Kale V."/>
            <person name="Holt S."/>
            <person name="Cochrane G."/>
            <person name="Meng A."/>
            <person name="Brown T."/>
            <person name="Cohen L."/>
        </authorList>
    </citation>
    <scope>NUCLEOTIDE SEQUENCE</scope>
    <source>
        <strain evidence="6">CCMP622</strain>
    </source>
</reference>
<protein>
    <recommendedName>
        <fullName evidence="5">ZC3H15/TMA46 family C-terminal domain-containing protein</fullName>
    </recommendedName>
</protein>
<dbReference type="Gene3D" id="6.20.400.10">
    <property type="match status" value="1"/>
</dbReference>
<feature type="compositionally biased region" description="Basic and acidic residues" evidence="4">
    <location>
        <begin position="290"/>
        <end position="311"/>
    </location>
</feature>
<dbReference type="EMBL" id="HBHP01004000">
    <property type="protein sequence ID" value="CAD9749001.1"/>
    <property type="molecule type" value="Transcribed_RNA"/>
</dbReference>
<name>A0A7S2TI48_9EUKA</name>
<feature type="region of interest" description="Disordered" evidence="4">
    <location>
        <begin position="38"/>
        <end position="60"/>
    </location>
</feature>
<feature type="compositionally biased region" description="Acidic residues" evidence="4">
    <location>
        <begin position="266"/>
        <end position="283"/>
    </location>
</feature>
<gene>
    <name evidence="6" type="ORF">LSP00402_LOCUS2506</name>
</gene>
<evidence type="ECO:0000256" key="1">
    <source>
        <dbReference type="ARBA" id="ARBA00022723"/>
    </source>
</evidence>
<dbReference type="PANTHER" id="PTHR12681">
    <property type="entry name" value="ZINC FINGER-CONTAINING PROTEIN P48ZNF"/>
    <property type="match status" value="1"/>
</dbReference>
<dbReference type="GO" id="GO:0005829">
    <property type="term" value="C:cytosol"/>
    <property type="evidence" value="ECO:0007669"/>
    <property type="project" value="TreeGrafter"/>
</dbReference>
<evidence type="ECO:0000256" key="3">
    <source>
        <dbReference type="ARBA" id="ARBA00022833"/>
    </source>
</evidence>
<dbReference type="InterPro" id="IPR032378">
    <property type="entry name" value="ZC3H15/TMA46_C"/>
</dbReference>
<feature type="domain" description="ZC3H15/TMA46 family C-terminal" evidence="5">
    <location>
        <begin position="197"/>
        <end position="272"/>
    </location>
</feature>
<proteinExistence type="predicted"/>
<feature type="compositionally biased region" description="Low complexity" evidence="4">
    <location>
        <begin position="312"/>
        <end position="323"/>
    </location>
</feature>
<keyword evidence="1" id="KW-0479">Metal-binding</keyword>
<dbReference type="PANTHER" id="PTHR12681:SF0">
    <property type="entry name" value="ZINC FINGER CCCH DOMAIN-CONTAINING PROTEIN 15"/>
    <property type="match status" value="1"/>
</dbReference>
<dbReference type="GO" id="GO:0002181">
    <property type="term" value="P:cytoplasmic translation"/>
    <property type="evidence" value="ECO:0007669"/>
    <property type="project" value="TreeGrafter"/>
</dbReference>
<keyword evidence="3" id="KW-0862">Zinc</keyword>
<evidence type="ECO:0000259" key="5">
    <source>
        <dbReference type="Pfam" id="PF16543"/>
    </source>
</evidence>
<evidence type="ECO:0000256" key="4">
    <source>
        <dbReference type="SAM" id="MobiDB-lite"/>
    </source>
</evidence>
<dbReference type="AlphaFoldDB" id="A0A7S2TI48"/>
<keyword evidence="2" id="KW-0863">Zinc-finger</keyword>
<accession>A0A7S2TI48</accession>
<feature type="compositionally biased region" description="Acidic residues" evidence="4">
    <location>
        <begin position="324"/>
        <end position="337"/>
    </location>
</feature>